<protein>
    <submittedName>
        <fullName evidence="2">Uncharacterized protein</fullName>
    </submittedName>
</protein>
<reference evidence="2 3" key="1">
    <citation type="journal article" date="2014" name="Int. J. Syst. Evol. Microbiol.">
        <title>Complete genome sequence of Corynebacterium casei LMG S-19264T (=DSM 44701T), isolated from a smear-ripened cheese.</title>
        <authorList>
            <consortium name="US DOE Joint Genome Institute (JGI-PGF)"/>
            <person name="Walter F."/>
            <person name="Albersmeier A."/>
            <person name="Kalinowski J."/>
            <person name="Ruckert C."/>
        </authorList>
    </citation>
    <scope>NUCLEOTIDE SEQUENCE [LARGE SCALE GENOMIC DNA]</scope>
    <source>
        <strain evidence="2 3">NBRC 110095</strain>
    </source>
</reference>
<name>A0AA37WPQ9_9GAMM</name>
<proteinExistence type="predicted"/>
<organism evidence="2 3">
    <name type="scientific">Marinibactrum halimedae</name>
    <dbReference type="NCBI Taxonomy" id="1444977"/>
    <lineage>
        <taxon>Bacteria</taxon>
        <taxon>Pseudomonadati</taxon>
        <taxon>Pseudomonadota</taxon>
        <taxon>Gammaproteobacteria</taxon>
        <taxon>Cellvibrionales</taxon>
        <taxon>Cellvibrionaceae</taxon>
        <taxon>Marinibactrum</taxon>
    </lineage>
</organism>
<dbReference type="EMBL" id="BSPD01000073">
    <property type="protein sequence ID" value="GLS27276.1"/>
    <property type="molecule type" value="Genomic_DNA"/>
</dbReference>
<dbReference type="AlphaFoldDB" id="A0AA37WPQ9"/>
<keyword evidence="1" id="KW-0175">Coiled coil</keyword>
<dbReference type="RefSeq" id="WP_232593798.1">
    <property type="nucleotide sequence ID" value="NZ_BSPD01000073.1"/>
</dbReference>
<comment type="caution">
    <text evidence="2">The sequence shown here is derived from an EMBL/GenBank/DDBJ whole genome shotgun (WGS) entry which is preliminary data.</text>
</comment>
<gene>
    <name evidence="2" type="ORF">GCM10007877_29950</name>
</gene>
<accession>A0AA37WPQ9</accession>
<keyword evidence="3" id="KW-1185">Reference proteome</keyword>
<evidence type="ECO:0000313" key="2">
    <source>
        <dbReference type="EMBL" id="GLS27276.1"/>
    </source>
</evidence>
<dbReference type="Proteomes" id="UP001156870">
    <property type="component" value="Unassembled WGS sequence"/>
</dbReference>
<sequence>MSSFIALVLFAFIAVSALLVVSWANHRETRRRIIDSKLRQLKRKYEEIQDAITNVDQLIELRAVSVALNEEVISILQSMQQLKPDEGYVVAALNNAEALHEELQKETAHNRVYRIRESDSKILRAQRHLDFAARVLSSQQALGKISQDELNTFREALAWAHLQVGVISVVAQGHQATNRGDILTAAAYYKKAKTLLMQSGHPDPRRLVMIREMSDILHNKRTALSDNLMHEVDYNPDNEVEDPADII</sequence>
<evidence type="ECO:0000256" key="1">
    <source>
        <dbReference type="SAM" id="Coils"/>
    </source>
</evidence>
<feature type="coiled-coil region" evidence="1">
    <location>
        <begin position="31"/>
        <end position="61"/>
    </location>
</feature>
<evidence type="ECO:0000313" key="3">
    <source>
        <dbReference type="Proteomes" id="UP001156870"/>
    </source>
</evidence>